<organism evidence="1">
    <name type="scientific">marine sediment metagenome</name>
    <dbReference type="NCBI Taxonomy" id="412755"/>
    <lineage>
        <taxon>unclassified sequences</taxon>
        <taxon>metagenomes</taxon>
        <taxon>ecological metagenomes</taxon>
    </lineage>
</organism>
<dbReference type="AlphaFoldDB" id="A0A0F9KJT8"/>
<gene>
    <name evidence="1" type="ORF">LCGC14_1625200</name>
</gene>
<sequence length="87" mass="10864">MILGKIYRKIKKWNIRRHKCTMEDLRFCGLDEFYWCKICKKEFDYFIIEKIDQLIKLIKMKGYNRKTIYERNKKLSLYSLSKSRKKN</sequence>
<proteinExistence type="predicted"/>
<name>A0A0F9KJT8_9ZZZZ</name>
<evidence type="ECO:0000313" key="1">
    <source>
        <dbReference type="EMBL" id="KKM22453.1"/>
    </source>
</evidence>
<accession>A0A0F9KJT8</accession>
<protein>
    <submittedName>
        <fullName evidence="1">Uncharacterized protein</fullName>
    </submittedName>
</protein>
<dbReference type="EMBL" id="LAZR01013330">
    <property type="protein sequence ID" value="KKM22453.1"/>
    <property type="molecule type" value="Genomic_DNA"/>
</dbReference>
<reference evidence="1" key="1">
    <citation type="journal article" date="2015" name="Nature">
        <title>Complex archaea that bridge the gap between prokaryotes and eukaryotes.</title>
        <authorList>
            <person name="Spang A."/>
            <person name="Saw J.H."/>
            <person name="Jorgensen S.L."/>
            <person name="Zaremba-Niedzwiedzka K."/>
            <person name="Martijn J."/>
            <person name="Lind A.E."/>
            <person name="van Eijk R."/>
            <person name="Schleper C."/>
            <person name="Guy L."/>
            <person name="Ettema T.J."/>
        </authorList>
    </citation>
    <scope>NUCLEOTIDE SEQUENCE</scope>
</reference>
<comment type="caution">
    <text evidence="1">The sequence shown here is derived from an EMBL/GenBank/DDBJ whole genome shotgun (WGS) entry which is preliminary data.</text>
</comment>